<evidence type="ECO:0000313" key="9">
    <source>
        <dbReference type="EMBL" id="KRM10808.1"/>
    </source>
</evidence>
<evidence type="ECO:0000259" key="8">
    <source>
        <dbReference type="Pfam" id="PF00122"/>
    </source>
</evidence>
<dbReference type="PROSITE" id="PS00154">
    <property type="entry name" value="ATPASE_E1_E2"/>
    <property type="match status" value="1"/>
</dbReference>
<dbReference type="eggNOG" id="COG0474">
    <property type="taxonomic scope" value="Bacteria"/>
</dbReference>
<feature type="transmembrane region" description="Helical" evidence="7">
    <location>
        <begin position="47"/>
        <end position="65"/>
    </location>
</feature>
<dbReference type="PRINTS" id="PR00119">
    <property type="entry name" value="CATATPASE"/>
</dbReference>
<sequence length="784" mass="85599">MVKTAGKQTEPLGLTSGEATEQQRKGLGNQVTESDQTSLGKIIRRNLFTWLNFFQFGIGVLVALTGSYINLLYLVVVSFNIISGIVQEWRAQKVTNQLAILAGNQVRTLRDGATIKLNPMQLVLNDVVELTAGDQISADAIVINGQIFANEALLTGEVDPIVKEKGTQLLSGSFVVSGKAYARINRVGKDNFATQLTMQARANQRETSPILQSMLKFNNIASVIMLPLGAALFAQSYLLRNTAVHQTILNTATALLGILPIGVQLLLGVSFIAGSVWLSVKHVLVHDVYSLAALSRTDVLCLDKTGTLTDGKITVADVHEIKSPDFGESLKQALQNFVAVTDDNNSTFQALENHFGARRDWTVSRKIPFSSETKWSAVKFDQQGTILIGAPEKFDEAATPVIAEKILLAQQQGKRLVCVGQLPSDVKEIDPAKAEVLAIVVFNDQIRTNVQHVLDYCANQQIDVKVISGDNPLTIATVADQAGIQNNDRLVDMAAIEDEEITPEIAENNAIFGRVTPNQKLKLIRSLQSHHRTVTMIGDGVNDVLALRSADCGIAMNSGSPAAQQAAQLVLLNDNIGGLPDLINEGRRVVNIITSVSSLFFVKVLYSLFLSLVCLLLNVPFPFLPIEITLIDILIEGYPTFFLQFSNDKSPVKRQPLRFAIKQAFPFAVSITVGVGAILALSKSLPLSSSQIQILMFYMVIWITLFSLIKICRPYNLLKLLLAVVSVVTVFVAAYLFKSLLSLQINSLQENMSLIGLAFVSSLIIYLVIVVAIGIFKRVFRSNK</sequence>
<dbReference type="InterPro" id="IPR018303">
    <property type="entry name" value="ATPase_P-typ_P_site"/>
</dbReference>
<feature type="transmembrane region" description="Helical" evidence="7">
    <location>
        <begin position="71"/>
        <end position="89"/>
    </location>
</feature>
<dbReference type="Pfam" id="PF00122">
    <property type="entry name" value="E1-E2_ATPase"/>
    <property type="match status" value="1"/>
</dbReference>
<dbReference type="InterPro" id="IPR059000">
    <property type="entry name" value="ATPase_P-type_domA"/>
</dbReference>
<comment type="caution">
    <text evidence="9">The sequence shown here is derived from an EMBL/GenBank/DDBJ whole genome shotgun (WGS) entry which is preliminary data.</text>
</comment>
<dbReference type="AlphaFoldDB" id="A0A0R1VYR2"/>
<dbReference type="GO" id="GO:0016887">
    <property type="term" value="F:ATP hydrolysis activity"/>
    <property type="evidence" value="ECO:0007669"/>
    <property type="project" value="InterPro"/>
</dbReference>
<evidence type="ECO:0000256" key="4">
    <source>
        <dbReference type="ARBA" id="ARBA00022989"/>
    </source>
</evidence>
<dbReference type="GO" id="GO:0016020">
    <property type="term" value="C:membrane"/>
    <property type="evidence" value="ECO:0007669"/>
    <property type="project" value="UniProtKB-SubCell"/>
</dbReference>
<dbReference type="InterPro" id="IPR023214">
    <property type="entry name" value="HAD_sf"/>
</dbReference>
<keyword evidence="2 7" id="KW-0812">Transmembrane</keyword>
<evidence type="ECO:0000256" key="6">
    <source>
        <dbReference type="SAM" id="MobiDB-lite"/>
    </source>
</evidence>
<keyword evidence="5 7" id="KW-0472">Membrane</keyword>
<dbReference type="SUPFAM" id="SSF81665">
    <property type="entry name" value="Calcium ATPase, transmembrane domain M"/>
    <property type="match status" value="1"/>
</dbReference>
<proteinExistence type="predicted"/>
<protein>
    <submittedName>
        <fullName evidence="9">Cation-transporting ATPase E</fullName>
    </submittedName>
</protein>
<evidence type="ECO:0000256" key="1">
    <source>
        <dbReference type="ARBA" id="ARBA00004141"/>
    </source>
</evidence>
<dbReference type="GO" id="GO:0005524">
    <property type="term" value="F:ATP binding"/>
    <property type="evidence" value="ECO:0007669"/>
    <property type="project" value="InterPro"/>
</dbReference>
<dbReference type="Gene3D" id="2.70.150.10">
    <property type="entry name" value="Calcium-transporting ATPase, cytoplasmic transduction domain A"/>
    <property type="match status" value="1"/>
</dbReference>
<gene>
    <name evidence="9" type="ORF">FD16_GL001109</name>
</gene>
<dbReference type="InterPro" id="IPR008250">
    <property type="entry name" value="ATPase_P-typ_transduc_dom_A_sf"/>
</dbReference>
<dbReference type="SUPFAM" id="SSF81653">
    <property type="entry name" value="Calcium ATPase, transduction domain A"/>
    <property type="match status" value="1"/>
</dbReference>
<evidence type="ECO:0000256" key="7">
    <source>
        <dbReference type="SAM" id="Phobius"/>
    </source>
</evidence>
<dbReference type="PROSITE" id="PS01229">
    <property type="entry name" value="COF_2"/>
    <property type="match status" value="1"/>
</dbReference>
<dbReference type="InterPro" id="IPR001757">
    <property type="entry name" value="P_typ_ATPase"/>
</dbReference>
<dbReference type="Gene3D" id="3.40.50.1000">
    <property type="entry name" value="HAD superfamily/HAD-like"/>
    <property type="match status" value="1"/>
</dbReference>
<feature type="transmembrane region" description="Helical" evidence="7">
    <location>
        <begin position="757"/>
        <end position="776"/>
    </location>
</feature>
<dbReference type="RefSeq" id="WP_010621070.1">
    <property type="nucleotide sequence ID" value="NZ_AZGF01000025.1"/>
</dbReference>
<dbReference type="PANTHER" id="PTHR42861">
    <property type="entry name" value="CALCIUM-TRANSPORTING ATPASE"/>
    <property type="match status" value="1"/>
</dbReference>
<dbReference type="InterPro" id="IPR023298">
    <property type="entry name" value="ATPase_P-typ_TM_dom_sf"/>
</dbReference>
<dbReference type="InterPro" id="IPR036412">
    <property type="entry name" value="HAD-like_sf"/>
</dbReference>
<dbReference type="SFLD" id="SFLDF00027">
    <property type="entry name" value="p-type_atpase"/>
    <property type="match status" value="1"/>
</dbReference>
<evidence type="ECO:0000313" key="10">
    <source>
        <dbReference type="Proteomes" id="UP000051820"/>
    </source>
</evidence>
<dbReference type="OrthoDB" id="9760364at2"/>
<dbReference type="SFLD" id="SFLDS00003">
    <property type="entry name" value="Haloacid_Dehalogenase"/>
    <property type="match status" value="1"/>
</dbReference>
<feature type="transmembrane region" description="Helical" evidence="7">
    <location>
        <begin position="691"/>
        <end position="709"/>
    </location>
</feature>
<keyword evidence="10" id="KW-1185">Reference proteome</keyword>
<keyword evidence="3" id="KW-1278">Translocase</keyword>
<feature type="transmembrane region" description="Helical" evidence="7">
    <location>
        <begin position="596"/>
        <end position="618"/>
    </location>
</feature>
<feature type="domain" description="P-type ATPase A" evidence="8">
    <location>
        <begin position="104"/>
        <end position="197"/>
    </location>
</feature>
<dbReference type="PATRIC" id="fig|1423807.3.peg.1129"/>
<name>A0A0R1VYR2_9LACO</name>
<feature type="transmembrane region" description="Helical" evidence="7">
    <location>
        <begin position="258"/>
        <end position="280"/>
    </location>
</feature>
<dbReference type="SFLD" id="SFLDG00002">
    <property type="entry name" value="C1.7:_P-type_atpase_like"/>
    <property type="match status" value="1"/>
</dbReference>
<dbReference type="STRING" id="1423807.FD16_GL001109"/>
<organism evidence="9 10">
    <name type="scientific">Paucilactobacillus suebicus DSM 5007 = KCTC 3549</name>
    <dbReference type="NCBI Taxonomy" id="1423807"/>
    <lineage>
        <taxon>Bacteria</taxon>
        <taxon>Bacillati</taxon>
        <taxon>Bacillota</taxon>
        <taxon>Bacilli</taxon>
        <taxon>Lactobacillales</taxon>
        <taxon>Lactobacillaceae</taxon>
        <taxon>Paucilactobacillus</taxon>
    </lineage>
</organism>
<evidence type="ECO:0000256" key="2">
    <source>
        <dbReference type="ARBA" id="ARBA00022692"/>
    </source>
</evidence>
<dbReference type="Proteomes" id="UP000051820">
    <property type="component" value="Unassembled WGS sequence"/>
</dbReference>
<feature type="region of interest" description="Disordered" evidence="6">
    <location>
        <begin position="1"/>
        <end position="32"/>
    </location>
</feature>
<dbReference type="InterPro" id="IPR044492">
    <property type="entry name" value="P_typ_ATPase_HD_dom"/>
</dbReference>
<dbReference type="SUPFAM" id="SSF56784">
    <property type="entry name" value="HAD-like"/>
    <property type="match status" value="1"/>
</dbReference>
<dbReference type="Pfam" id="PF00702">
    <property type="entry name" value="Hydrolase"/>
    <property type="match status" value="1"/>
</dbReference>
<dbReference type="Gene3D" id="3.40.1110.10">
    <property type="entry name" value="Calcium-transporting ATPase, cytoplasmic domain N"/>
    <property type="match status" value="1"/>
</dbReference>
<evidence type="ECO:0000256" key="3">
    <source>
        <dbReference type="ARBA" id="ARBA00022967"/>
    </source>
</evidence>
<dbReference type="EMBL" id="AZGF01000025">
    <property type="protein sequence ID" value="KRM10808.1"/>
    <property type="molecule type" value="Genomic_DNA"/>
</dbReference>
<comment type="subcellular location">
    <subcellularLocation>
        <location evidence="1">Membrane</location>
        <topology evidence="1">Multi-pass membrane protein</topology>
    </subcellularLocation>
</comment>
<feature type="transmembrane region" description="Helical" evidence="7">
    <location>
        <begin position="220"/>
        <end position="238"/>
    </location>
</feature>
<dbReference type="Gene3D" id="1.20.1110.10">
    <property type="entry name" value="Calcium-transporting ATPase, transmembrane domain"/>
    <property type="match status" value="1"/>
</dbReference>
<reference evidence="9 10" key="1">
    <citation type="journal article" date="2015" name="Genome Announc.">
        <title>Expanding the biotechnology potential of lactobacilli through comparative genomics of 213 strains and associated genera.</title>
        <authorList>
            <person name="Sun Z."/>
            <person name="Harris H.M."/>
            <person name="McCann A."/>
            <person name="Guo C."/>
            <person name="Argimon S."/>
            <person name="Zhang W."/>
            <person name="Yang X."/>
            <person name="Jeffery I.B."/>
            <person name="Cooney J.C."/>
            <person name="Kagawa T.F."/>
            <person name="Liu W."/>
            <person name="Song Y."/>
            <person name="Salvetti E."/>
            <person name="Wrobel A."/>
            <person name="Rasinkangas P."/>
            <person name="Parkhill J."/>
            <person name="Rea M.C."/>
            <person name="O'Sullivan O."/>
            <person name="Ritari J."/>
            <person name="Douillard F.P."/>
            <person name="Paul Ross R."/>
            <person name="Yang R."/>
            <person name="Briner A.E."/>
            <person name="Felis G.E."/>
            <person name="de Vos W.M."/>
            <person name="Barrangou R."/>
            <person name="Klaenhammer T.R."/>
            <person name="Caufield P.W."/>
            <person name="Cui Y."/>
            <person name="Zhang H."/>
            <person name="O'Toole P.W."/>
        </authorList>
    </citation>
    <scope>NUCLEOTIDE SEQUENCE [LARGE SCALE GENOMIC DNA]</scope>
    <source>
        <strain evidence="9 10">DSM 5007</strain>
    </source>
</reference>
<evidence type="ECO:0000256" key="5">
    <source>
        <dbReference type="ARBA" id="ARBA00023136"/>
    </source>
</evidence>
<dbReference type="NCBIfam" id="TIGR01494">
    <property type="entry name" value="ATPase_P-type"/>
    <property type="match status" value="2"/>
</dbReference>
<feature type="transmembrane region" description="Helical" evidence="7">
    <location>
        <begin position="664"/>
        <end position="685"/>
    </location>
</feature>
<dbReference type="InterPro" id="IPR023299">
    <property type="entry name" value="ATPase_P-typ_cyto_dom_N"/>
</dbReference>
<keyword evidence="4 7" id="KW-1133">Transmembrane helix</keyword>
<feature type="transmembrane region" description="Helical" evidence="7">
    <location>
        <begin position="716"/>
        <end position="737"/>
    </location>
</feature>
<accession>A0A0R1VYR2</accession>
<feature type="transmembrane region" description="Helical" evidence="7">
    <location>
        <begin position="624"/>
        <end position="643"/>
    </location>
</feature>